<dbReference type="Pfam" id="PF17930">
    <property type="entry name" value="LpxI_N"/>
    <property type="match status" value="1"/>
</dbReference>
<accession>A0A0M1VS81</accession>
<name>A0A0M1VS81_FUSVC</name>
<dbReference type="RefSeq" id="WP_005911592.1">
    <property type="nucleotide sequence ID" value="NZ_KQ235735.1"/>
</dbReference>
<feature type="domain" description="LpxI N-terminal" evidence="2">
    <location>
        <begin position="3"/>
        <end position="130"/>
    </location>
</feature>
<dbReference type="Proteomes" id="UP000004925">
    <property type="component" value="Unassembled WGS sequence"/>
</dbReference>
<organism evidence="3 4">
    <name type="scientific">Fusobacterium vincentii 4_1_13</name>
    <dbReference type="NCBI Taxonomy" id="469606"/>
    <lineage>
        <taxon>Bacteria</taxon>
        <taxon>Fusobacteriati</taxon>
        <taxon>Fusobacteriota</taxon>
        <taxon>Fusobacteriia</taxon>
        <taxon>Fusobacteriales</taxon>
        <taxon>Fusobacteriaceae</taxon>
        <taxon>Fusobacterium</taxon>
    </lineage>
</organism>
<dbReference type="InterPro" id="IPR053174">
    <property type="entry name" value="LpxI"/>
</dbReference>
<dbReference type="InterPro" id="IPR041255">
    <property type="entry name" value="LpxI_N"/>
</dbReference>
<comment type="caution">
    <text evidence="3">The sequence shown here is derived from an EMBL/GenBank/DDBJ whole genome shotgun (WGS) entry which is preliminary data.</text>
</comment>
<sequence length="267" mass="30211">MEKIGLIVGNGKFPLYFIEEAKNSNISVYPIGLFPSVDDEIKKLDNYAEFNVGHIGEIIKYLLLRDVTKIVMLGKVEKRLIFENLILDKYGEKIMEIVPDNKDETLLFAIIGFIRLSGIKVLPQSYLMKKFIFETKCYTEKEPDFNDEKTISLGIEAARLLSRVDVGQTVVCRDRAVIAVEGIEGTDETLKRAGQYSDKDNILIKMSRPQQDMRVDVPVIGLNTVETAIKNGFKGIVAQAKKMIFLNQKECIELANKNNIFIVGKKI</sequence>
<dbReference type="HOGENOM" id="CLU_085042_0_0_0"/>
<dbReference type="Gene3D" id="3.40.50.20">
    <property type="match status" value="1"/>
</dbReference>
<dbReference type="eggNOG" id="COG3494">
    <property type="taxonomic scope" value="Bacteria"/>
</dbReference>
<dbReference type="InterPro" id="IPR010415">
    <property type="entry name" value="LpxI_C"/>
</dbReference>
<evidence type="ECO:0000259" key="1">
    <source>
        <dbReference type="Pfam" id="PF06230"/>
    </source>
</evidence>
<gene>
    <name evidence="3" type="ORF">FSCG_00186</name>
</gene>
<evidence type="ECO:0000313" key="3">
    <source>
        <dbReference type="EMBL" id="EEO39473.1"/>
    </source>
</evidence>
<proteinExistence type="predicted"/>
<dbReference type="InterPro" id="IPR043167">
    <property type="entry name" value="LpxI_C_sf"/>
</dbReference>
<dbReference type="PANTHER" id="PTHR39962">
    <property type="entry name" value="BLL4848 PROTEIN"/>
    <property type="match status" value="1"/>
</dbReference>
<dbReference type="EMBL" id="ACDE02000013">
    <property type="protein sequence ID" value="EEO39473.1"/>
    <property type="molecule type" value="Genomic_DNA"/>
</dbReference>
<dbReference type="Pfam" id="PF06230">
    <property type="entry name" value="LpxI_C"/>
    <property type="match status" value="1"/>
</dbReference>
<evidence type="ECO:0000259" key="2">
    <source>
        <dbReference type="Pfam" id="PF17930"/>
    </source>
</evidence>
<dbReference type="PANTHER" id="PTHR39962:SF1">
    <property type="entry name" value="LPXI FAMILY PROTEIN"/>
    <property type="match status" value="1"/>
</dbReference>
<dbReference type="Gene3D" id="3.40.140.80">
    <property type="match status" value="1"/>
</dbReference>
<evidence type="ECO:0000313" key="4">
    <source>
        <dbReference type="Proteomes" id="UP000004925"/>
    </source>
</evidence>
<reference evidence="3 4" key="1">
    <citation type="submission" date="2011-10" db="EMBL/GenBank/DDBJ databases">
        <title>The Genome Sequence of Fusobacterium sp. 4_1_13.</title>
        <authorList>
            <consortium name="The Broad Institute Genome Sequencing Platform"/>
            <person name="Earl A."/>
            <person name="Ward D."/>
            <person name="Feldgarden M."/>
            <person name="Gevers D."/>
            <person name="Strauss J."/>
            <person name="Ambrose C."/>
            <person name="Allen-Vercoe E."/>
            <person name="Young S.K."/>
            <person name="Zeng Q."/>
            <person name="Gargeya S."/>
            <person name="Fitzgerald M."/>
            <person name="Haas B."/>
            <person name="Abouelleil A."/>
            <person name="Alvarado L."/>
            <person name="Arachchi H.M."/>
            <person name="Berlin A."/>
            <person name="Brown A."/>
            <person name="Chapman S.B."/>
            <person name="Chen Z."/>
            <person name="Dunbar C."/>
            <person name="Freedman E."/>
            <person name="Gearin G."/>
            <person name="Goldberg J."/>
            <person name="Griggs A."/>
            <person name="Gujja S."/>
            <person name="Heiman D."/>
            <person name="Howarth C."/>
            <person name="Larson L."/>
            <person name="Lui A."/>
            <person name="MacDonald P.J."/>
            <person name="Montmayeur A."/>
            <person name="Murphy C."/>
            <person name="Neiman D."/>
            <person name="Pearson M."/>
            <person name="Priest M."/>
            <person name="Roberts A."/>
            <person name="Saif S."/>
            <person name="Shea T."/>
            <person name="Shenoy N."/>
            <person name="Sisk P."/>
            <person name="Stolte C."/>
            <person name="Sykes S."/>
            <person name="Wortman J."/>
            <person name="Nusbaum C."/>
            <person name="Birren B."/>
        </authorList>
    </citation>
    <scope>NUCLEOTIDE SEQUENCE [LARGE SCALE GENOMIC DNA]</scope>
    <source>
        <strain evidence="3 4">4_1_13</strain>
    </source>
</reference>
<dbReference type="AlphaFoldDB" id="A0A0M1VS81"/>
<feature type="domain" description="LpxI C-terminal" evidence="1">
    <location>
        <begin position="136"/>
        <end position="263"/>
    </location>
</feature>
<protein>
    <recommendedName>
        <fullName evidence="5">Septum site-determining protein MinC</fullName>
    </recommendedName>
</protein>
<evidence type="ECO:0008006" key="5">
    <source>
        <dbReference type="Google" id="ProtNLM"/>
    </source>
</evidence>